<dbReference type="InterPro" id="IPR001650">
    <property type="entry name" value="Helicase_C-like"/>
</dbReference>
<dbReference type="CDD" id="cd18793">
    <property type="entry name" value="SF2_C_SNF"/>
    <property type="match status" value="1"/>
</dbReference>
<dbReference type="SMART" id="SM00717">
    <property type="entry name" value="SANT"/>
    <property type="match status" value="1"/>
</dbReference>
<dbReference type="InterPro" id="IPR001005">
    <property type="entry name" value="SANT/Myb"/>
</dbReference>
<dbReference type="GO" id="GO:0042393">
    <property type="term" value="F:histone binding"/>
    <property type="evidence" value="ECO:0007669"/>
    <property type="project" value="TreeGrafter"/>
</dbReference>
<dbReference type="GO" id="GO:0005634">
    <property type="term" value="C:nucleus"/>
    <property type="evidence" value="ECO:0007669"/>
    <property type="project" value="UniProtKB-SubCell"/>
</dbReference>
<feature type="region of interest" description="Disordered" evidence="10">
    <location>
        <begin position="1086"/>
        <end position="1152"/>
    </location>
</feature>
<evidence type="ECO:0000313" key="15">
    <source>
        <dbReference type="Proteomes" id="UP000693970"/>
    </source>
</evidence>
<evidence type="ECO:0000259" key="11">
    <source>
        <dbReference type="PROSITE" id="PS51192"/>
    </source>
</evidence>
<keyword evidence="7 9" id="KW-0175">Coiled coil</keyword>
<dbReference type="InterPro" id="IPR015195">
    <property type="entry name" value="SLIDE"/>
</dbReference>
<comment type="caution">
    <text evidence="14">The sequence shown here is derived from an EMBL/GenBank/DDBJ whole genome shotgun (WGS) entry which is preliminary data.</text>
</comment>
<dbReference type="SMART" id="SM00487">
    <property type="entry name" value="DEXDc"/>
    <property type="match status" value="1"/>
</dbReference>
<dbReference type="GO" id="GO:0034728">
    <property type="term" value="P:nucleosome organization"/>
    <property type="evidence" value="ECO:0007669"/>
    <property type="project" value="TreeGrafter"/>
</dbReference>
<comment type="subcellular location">
    <subcellularLocation>
        <location evidence="1">Nucleus</location>
    </subcellularLocation>
</comment>
<dbReference type="FunFam" id="3.40.50.10810:FF:000015">
    <property type="entry name" value="lymphoid-specific helicase isoform X1"/>
    <property type="match status" value="1"/>
</dbReference>
<dbReference type="EMBL" id="JAGRRH010000015">
    <property type="protein sequence ID" value="KAG7355960.1"/>
    <property type="molecule type" value="Genomic_DNA"/>
</dbReference>
<keyword evidence="3" id="KW-0547">Nucleotide-binding</keyword>
<dbReference type="GO" id="GO:0000785">
    <property type="term" value="C:chromatin"/>
    <property type="evidence" value="ECO:0007669"/>
    <property type="project" value="TreeGrafter"/>
</dbReference>
<feature type="compositionally biased region" description="Polar residues" evidence="10">
    <location>
        <begin position="1118"/>
        <end position="1152"/>
    </location>
</feature>
<reference evidence="14" key="1">
    <citation type="journal article" date="2021" name="Sci. Rep.">
        <title>Diploid genomic architecture of Nitzschia inconspicua, an elite biomass production diatom.</title>
        <authorList>
            <person name="Oliver A."/>
            <person name="Podell S."/>
            <person name="Pinowska A."/>
            <person name="Traller J.C."/>
            <person name="Smith S.R."/>
            <person name="McClure R."/>
            <person name="Beliaev A."/>
            <person name="Bohutskyi P."/>
            <person name="Hill E.A."/>
            <person name="Rabines A."/>
            <person name="Zheng H."/>
            <person name="Allen L.Z."/>
            <person name="Kuo A."/>
            <person name="Grigoriev I.V."/>
            <person name="Allen A.E."/>
            <person name="Hazlebeck D."/>
            <person name="Allen E.E."/>
        </authorList>
    </citation>
    <scope>NUCLEOTIDE SEQUENCE</scope>
    <source>
        <strain evidence="14">Hildebrandi</strain>
    </source>
</reference>
<dbReference type="Pfam" id="PF09111">
    <property type="entry name" value="SLIDE"/>
    <property type="match status" value="1"/>
</dbReference>
<dbReference type="InterPro" id="IPR017884">
    <property type="entry name" value="SANT_dom"/>
</dbReference>
<evidence type="ECO:0000259" key="12">
    <source>
        <dbReference type="PROSITE" id="PS51194"/>
    </source>
</evidence>
<evidence type="ECO:0000256" key="4">
    <source>
        <dbReference type="ARBA" id="ARBA00022801"/>
    </source>
</evidence>
<sequence>MDEKNMEDAGPPVPPKAIGDNPEHVDGDESDVELEGMDLEGDVAEEDGDAAAAYSDEGMDEESPAVGNEEDDKHAKEDHDEMEEARREQMELMEAERSKLLQQEVSEKASAGEKLEYLLAQSEIFAHFLAGTVAASGKRKGKGSRGKMNRMTEAEEDAQMLKSAQSKRTVIRLDKQPSILADHCKMHEYQLEGLNWLIKLHCNGINGILADEMGLGKTLQTISFLAYLREGRGIKGPHIVIVPKSVVGNWMREFKKWCPSIRAIRMGGTKEERLVFEREHLAKDENNGKFKWDVLVTSYEGILKERNRLFKIDWQYLIIDEAHRIKNENSSLSLAVRKMNTEHRLLITGTPLQNNLRELWALLNFLMPEIFGDAEQFDAWFSLTDEAGQENVIKKLHTVLRPFMLRRVKKDVATALPPKKETKLYIGLTKMQQEWYVKVLRKDALELNKLGGPDRVRLLNILMQLRKVCNHPYLFDGAEPGPPYTDGPHLWENSGKMMLLHKLLKKLQERGSRVLIFCQMTRVLDILEDYCRLLNYQYCRIDGNTTGEMRDSQMEEFNEEGSSKFIFLLSTRAGGLGINLATANIVILFDSDWNPQVDLQAMDRAHRLGQKKPVQVFRFITEGTVEEKIIERADRKLFLDAAVIQQGRLAEQHSTLEKDELMKMVRFGADQILSGGDGTYTDEDIDALIAKGEEKTNEINEKLQTDVKHNLADFKLLADADDGRDTFSFDGKNYRGEEGSGVSFINLPQRQRKRNYDVNEYFRDAMNTGGPSGGMKAHAADAASKKRKRGPAFHDYQLFDTEQLNIIAEKERNLATKKQDQIRLIGELRARAKQSASANFVEANPAISREALMKQADELEEGLKDITLSPEDTQLKNRLHGEGFPDWNRKDFKAFCTALERHGRYDFAGIVREVGNETGKTEKEIQRYFVAFWTNYRRIQDWKKVLEKIERGEKKILRLRQTRDQIQEKIERHLEDTFGSQFFEVKDGKIPSANELLEHSWSKMKINYGSSSKGRAYQEEEDAFLIAMMYRHGYGAAERIRMSIRSAWQFRFDWYFKSRSALEIQKRCDFLVKIIEKENEDIRKAMEQERQQQQGMQQASDPSQGPVGLQGGTDVVMTDSSSNVNPSNAADASVMPTENSGITEAASQPTKQ</sequence>
<evidence type="ECO:0000256" key="1">
    <source>
        <dbReference type="ARBA" id="ARBA00004123"/>
    </source>
</evidence>
<name>A0A9K3PQ61_9STRA</name>
<keyword evidence="5 14" id="KW-0347">Helicase</keyword>
<keyword evidence="15" id="KW-1185">Reference proteome</keyword>
<dbReference type="PROSITE" id="PS51194">
    <property type="entry name" value="HELICASE_CTER"/>
    <property type="match status" value="1"/>
</dbReference>
<dbReference type="PANTHER" id="PTHR45623:SF49">
    <property type="entry name" value="SWI_SNF-RELATED MATRIX-ASSOCIATED ACTIN-DEPENDENT REGULATOR OF CHROMATIN SUBFAMILY A MEMBER 5"/>
    <property type="match status" value="1"/>
</dbReference>
<keyword evidence="4" id="KW-0378">Hydrolase</keyword>
<evidence type="ECO:0000256" key="8">
    <source>
        <dbReference type="ARBA" id="ARBA00023242"/>
    </source>
</evidence>
<evidence type="ECO:0000256" key="9">
    <source>
        <dbReference type="SAM" id="Coils"/>
    </source>
</evidence>
<evidence type="ECO:0000256" key="10">
    <source>
        <dbReference type="SAM" id="MobiDB-lite"/>
    </source>
</evidence>
<accession>A0A9K3PQ61</accession>
<feature type="domain" description="Helicase C-terminal" evidence="12">
    <location>
        <begin position="499"/>
        <end position="650"/>
    </location>
</feature>
<gene>
    <name evidence="14" type="ORF">IV203_000646</name>
</gene>
<dbReference type="CDD" id="cd00167">
    <property type="entry name" value="SANT"/>
    <property type="match status" value="1"/>
</dbReference>
<feature type="compositionally biased region" description="Basic and acidic residues" evidence="10">
    <location>
        <begin position="71"/>
        <end position="89"/>
    </location>
</feature>
<dbReference type="GO" id="GO:0003677">
    <property type="term" value="F:DNA binding"/>
    <property type="evidence" value="ECO:0007669"/>
    <property type="project" value="InterPro"/>
</dbReference>
<feature type="domain" description="SANT" evidence="13">
    <location>
        <begin position="882"/>
        <end position="937"/>
    </location>
</feature>
<dbReference type="InterPro" id="IPR014001">
    <property type="entry name" value="Helicase_ATP-bd"/>
</dbReference>
<evidence type="ECO:0000259" key="13">
    <source>
        <dbReference type="PROSITE" id="PS51293"/>
    </source>
</evidence>
<reference evidence="14" key="2">
    <citation type="submission" date="2021-04" db="EMBL/GenBank/DDBJ databases">
        <authorList>
            <person name="Podell S."/>
        </authorList>
    </citation>
    <scope>NUCLEOTIDE SEQUENCE</scope>
    <source>
        <strain evidence="14">Hildebrandi</strain>
    </source>
</reference>
<feature type="coiled-coil region" evidence="9">
    <location>
        <begin position="949"/>
        <end position="976"/>
    </location>
</feature>
<dbReference type="GO" id="GO:0140658">
    <property type="term" value="F:ATP-dependent chromatin remodeler activity"/>
    <property type="evidence" value="ECO:0007669"/>
    <property type="project" value="TreeGrafter"/>
</dbReference>
<evidence type="ECO:0000256" key="3">
    <source>
        <dbReference type="ARBA" id="ARBA00022741"/>
    </source>
</evidence>
<dbReference type="AlphaFoldDB" id="A0A9K3PQ61"/>
<evidence type="ECO:0000256" key="5">
    <source>
        <dbReference type="ARBA" id="ARBA00022806"/>
    </source>
</evidence>
<dbReference type="PANTHER" id="PTHR45623">
    <property type="entry name" value="CHROMODOMAIN-HELICASE-DNA-BINDING PROTEIN 3-RELATED-RELATED"/>
    <property type="match status" value="1"/>
</dbReference>
<dbReference type="Pfam" id="PF00271">
    <property type="entry name" value="Helicase_C"/>
    <property type="match status" value="1"/>
</dbReference>
<dbReference type="PROSITE" id="PS51293">
    <property type="entry name" value="SANT"/>
    <property type="match status" value="1"/>
</dbReference>
<dbReference type="InterPro" id="IPR049730">
    <property type="entry name" value="SNF2/RAD54-like_C"/>
</dbReference>
<feature type="region of interest" description="Disordered" evidence="10">
    <location>
        <begin position="1"/>
        <end position="89"/>
    </location>
</feature>
<protein>
    <submittedName>
        <fullName evidence="14">SNF2 family helicase</fullName>
    </submittedName>
</protein>
<evidence type="ECO:0000256" key="2">
    <source>
        <dbReference type="ARBA" id="ARBA00009687"/>
    </source>
</evidence>
<dbReference type="InterPro" id="IPR000330">
    <property type="entry name" value="SNF2_N"/>
</dbReference>
<dbReference type="GO" id="GO:0004386">
    <property type="term" value="F:helicase activity"/>
    <property type="evidence" value="ECO:0007669"/>
    <property type="project" value="UniProtKB-KW"/>
</dbReference>
<dbReference type="GO" id="GO:0003682">
    <property type="term" value="F:chromatin binding"/>
    <property type="evidence" value="ECO:0007669"/>
    <property type="project" value="TreeGrafter"/>
</dbReference>
<dbReference type="GO" id="GO:0005524">
    <property type="term" value="F:ATP binding"/>
    <property type="evidence" value="ECO:0007669"/>
    <property type="project" value="UniProtKB-KW"/>
</dbReference>
<comment type="similarity">
    <text evidence="2">Belongs to the SNF2/RAD54 helicase family. ISWI subfamily.</text>
</comment>
<keyword evidence="6" id="KW-0067">ATP-binding</keyword>
<dbReference type="FunFam" id="3.40.50.300:FF:000082">
    <property type="entry name" value="ISWI chromatin remodeling complex ATPase ISW1"/>
    <property type="match status" value="1"/>
</dbReference>
<dbReference type="GO" id="GO:0016887">
    <property type="term" value="F:ATP hydrolysis activity"/>
    <property type="evidence" value="ECO:0007669"/>
    <property type="project" value="TreeGrafter"/>
</dbReference>
<dbReference type="SMART" id="SM00490">
    <property type="entry name" value="HELICc"/>
    <property type="match status" value="1"/>
</dbReference>
<dbReference type="OrthoDB" id="5857104at2759"/>
<organism evidence="14 15">
    <name type="scientific">Nitzschia inconspicua</name>
    <dbReference type="NCBI Taxonomy" id="303405"/>
    <lineage>
        <taxon>Eukaryota</taxon>
        <taxon>Sar</taxon>
        <taxon>Stramenopiles</taxon>
        <taxon>Ochrophyta</taxon>
        <taxon>Bacillariophyta</taxon>
        <taxon>Bacillariophyceae</taxon>
        <taxon>Bacillariophycidae</taxon>
        <taxon>Bacillariales</taxon>
        <taxon>Bacillariaceae</taxon>
        <taxon>Nitzschia</taxon>
    </lineage>
</organism>
<evidence type="ECO:0000256" key="7">
    <source>
        <dbReference type="ARBA" id="ARBA00023054"/>
    </source>
</evidence>
<dbReference type="Proteomes" id="UP000693970">
    <property type="component" value="Unassembled WGS sequence"/>
</dbReference>
<feature type="domain" description="Helicase ATP-binding" evidence="11">
    <location>
        <begin position="198"/>
        <end position="369"/>
    </location>
</feature>
<dbReference type="PROSITE" id="PS51192">
    <property type="entry name" value="HELICASE_ATP_BIND_1"/>
    <property type="match status" value="1"/>
</dbReference>
<feature type="compositionally biased region" description="Acidic residues" evidence="10">
    <location>
        <begin position="28"/>
        <end position="49"/>
    </location>
</feature>
<evidence type="ECO:0000313" key="14">
    <source>
        <dbReference type="EMBL" id="KAG7355960.1"/>
    </source>
</evidence>
<keyword evidence="8" id="KW-0539">Nucleus</keyword>
<evidence type="ECO:0000256" key="6">
    <source>
        <dbReference type="ARBA" id="ARBA00022840"/>
    </source>
</evidence>
<dbReference type="Pfam" id="PF00176">
    <property type="entry name" value="SNF2-rel_dom"/>
    <property type="match status" value="1"/>
</dbReference>
<proteinExistence type="inferred from homology"/>